<gene>
    <name evidence="1" type="ORF">NQ317_011025</name>
</gene>
<reference evidence="1" key="1">
    <citation type="journal article" date="2023" name="Insect Mol. Biol.">
        <title>Genome sequencing provides insights into the evolution of gene families encoding plant cell wall-degrading enzymes in longhorned beetles.</title>
        <authorList>
            <person name="Shin N.R."/>
            <person name="Okamura Y."/>
            <person name="Kirsch R."/>
            <person name="Pauchet Y."/>
        </authorList>
    </citation>
    <scope>NUCLEOTIDE SEQUENCE</scope>
    <source>
        <strain evidence="1">MMC_N1</strain>
    </source>
</reference>
<sequence length="64" mass="7433">MSGVVQKVKELKTINGLNFEKRLEIKGNGHPMPQLQIRQTSKDKNKEVHRTYDLSEWICGCDVY</sequence>
<keyword evidence="2" id="KW-1185">Reference proteome</keyword>
<name>A0ABQ9JAS9_9CUCU</name>
<proteinExistence type="predicted"/>
<protein>
    <submittedName>
        <fullName evidence="1">Uncharacterized protein</fullName>
    </submittedName>
</protein>
<evidence type="ECO:0000313" key="1">
    <source>
        <dbReference type="EMBL" id="KAJ8975073.1"/>
    </source>
</evidence>
<comment type="caution">
    <text evidence="1">The sequence shown here is derived from an EMBL/GenBank/DDBJ whole genome shotgun (WGS) entry which is preliminary data.</text>
</comment>
<accession>A0ABQ9JAS9</accession>
<evidence type="ECO:0000313" key="2">
    <source>
        <dbReference type="Proteomes" id="UP001162164"/>
    </source>
</evidence>
<organism evidence="1 2">
    <name type="scientific">Molorchus minor</name>
    <dbReference type="NCBI Taxonomy" id="1323400"/>
    <lineage>
        <taxon>Eukaryota</taxon>
        <taxon>Metazoa</taxon>
        <taxon>Ecdysozoa</taxon>
        <taxon>Arthropoda</taxon>
        <taxon>Hexapoda</taxon>
        <taxon>Insecta</taxon>
        <taxon>Pterygota</taxon>
        <taxon>Neoptera</taxon>
        <taxon>Endopterygota</taxon>
        <taxon>Coleoptera</taxon>
        <taxon>Polyphaga</taxon>
        <taxon>Cucujiformia</taxon>
        <taxon>Chrysomeloidea</taxon>
        <taxon>Cerambycidae</taxon>
        <taxon>Lamiinae</taxon>
        <taxon>Monochamini</taxon>
        <taxon>Molorchus</taxon>
    </lineage>
</organism>
<dbReference type="EMBL" id="JAPWTJ010000882">
    <property type="protein sequence ID" value="KAJ8975073.1"/>
    <property type="molecule type" value="Genomic_DNA"/>
</dbReference>
<dbReference type="Proteomes" id="UP001162164">
    <property type="component" value="Unassembled WGS sequence"/>
</dbReference>